<name>D1LHK4_ENTFL</name>
<dbReference type="InterPro" id="IPR051534">
    <property type="entry name" value="CBASS_pafABC_assoc_protein"/>
</dbReference>
<dbReference type="PANTHER" id="PTHR34580">
    <property type="match status" value="1"/>
</dbReference>
<keyword evidence="2" id="KW-0804">Transcription</keyword>
<dbReference type="RefSeq" id="WP_010784090.1">
    <property type="nucleotide sequence ID" value="NC_013533.1"/>
</dbReference>
<dbReference type="SUPFAM" id="SSF46785">
    <property type="entry name" value="Winged helix' DNA-binding domain"/>
    <property type="match status" value="1"/>
</dbReference>
<accession>D1LHK4</accession>
<dbReference type="PROSITE" id="PS52050">
    <property type="entry name" value="WYL"/>
    <property type="match status" value="1"/>
</dbReference>
<dbReference type="InterPro" id="IPR036388">
    <property type="entry name" value="WH-like_DNA-bd_sf"/>
</dbReference>
<dbReference type="PANTHER" id="PTHR34580:SF1">
    <property type="entry name" value="PROTEIN PAFC"/>
    <property type="match status" value="1"/>
</dbReference>
<dbReference type="InterPro" id="IPR026881">
    <property type="entry name" value="WYL_dom"/>
</dbReference>
<dbReference type="AlphaFoldDB" id="D1LHK4"/>
<geneLocation type="plasmid" evidence="4">
    <name>pBEE99</name>
</geneLocation>
<sequence length="310" mass="36485">MKVSRLVSIIFVLMDKKRISAQELANMFEVSVRTIYRDIEAISVAGIPVHSITGVGGGFEVMEKYKIDKKAFSEEDLTTILMGISSIPAVMKSDSFIHTYGKINSLIPEERKEAAHFYTEQMHIDFSHWMGNRDLEDYIETIKTALIKSRILSFEYINHSGEETKRQVEPYQLILKGSQWYFQGYCYKREGFRLFKLTRMTNLKIEDFEFVPKEYPKPLSNTVEILDKIQISIKLRIHESIMERLLDYCDHDHFFKDGKNHYLVTFPFIENNYYYGILLSFGEYCECIEPLHIRTELKRKIANLSKIYEK</sequence>
<dbReference type="InterPro" id="IPR013196">
    <property type="entry name" value="HTH_11"/>
</dbReference>
<reference evidence="4" key="1">
    <citation type="submission" date="2009-09" db="EMBL/GenBank/DDBJ databases">
        <title>A novel conjugative plasmid from Enterococcus faecalis E99 confers resistance to ultraviolet radiation.</title>
        <authorList>
            <person name="Coburn P.S."/>
            <person name="Baghdayan A.S."/>
            <person name="Craig N."/>
            <person name="Burroughs A."/>
            <person name="Tendolkar P."/>
            <person name="Miller K."/>
            <person name="Najar F.Z."/>
            <person name="Shankar N."/>
        </authorList>
    </citation>
    <scope>NUCLEOTIDE SEQUENCE</scope>
    <source>
        <strain evidence="4">E99</strain>
        <plasmid evidence="4">pBEE99</plasmid>
    </source>
</reference>
<evidence type="ECO:0000259" key="3">
    <source>
        <dbReference type="PROSITE" id="PS51000"/>
    </source>
</evidence>
<dbReference type="InterPro" id="IPR028349">
    <property type="entry name" value="PafC-like"/>
</dbReference>
<evidence type="ECO:0000256" key="1">
    <source>
        <dbReference type="ARBA" id="ARBA00023015"/>
    </source>
</evidence>
<dbReference type="GO" id="GO:0003700">
    <property type="term" value="F:DNA-binding transcription factor activity"/>
    <property type="evidence" value="ECO:0007669"/>
    <property type="project" value="InterPro"/>
</dbReference>
<dbReference type="EMBL" id="GU046453">
    <property type="protein sequence ID" value="ACY95592.1"/>
    <property type="molecule type" value="Genomic_DNA"/>
</dbReference>
<dbReference type="InterPro" id="IPR036390">
    <property type="entry name" value="WH_DNA-bd_sf"/>
</dbReference>
<dbReference type="Pfam" id="PF25583">
    <property type="entry name" value="WCX"/>
    <property type="match status" value="1"/>
</dbReference>
<keyword evidence="1" id="KW-0805">Transcription regulation</keyword>
<feature type="domain" description="HTH deoR-type" evidence="3">
    <location>
        <begin position="2"/>
        <end position="61"/>
    </location>
</feature>
<organism evidence="4">
    <name type="scientific">Enterococcus faecalis</name>
    <name type="common">Streptococcus faecalis</name>
    <dbReference type="NCBI Taxonomy" id="1351"/>
    <lineage>
        <taxon>Bacteria</taxon>
        <taxon>Bacillati</taxon>
        <taxon>Bacillota</taxon>
        <taxon>Bacilli</taxon>
        <taxon>Lactobacillales</taxon>
        <taxon>Enterococcaceae</taxon>
        <taxon>Enterococcus</taxon>
    </lineage>
</organism>
<dbReference type="InterPro" id="IPR057727">
    <property type="entry name" value="WCX_dom"/>
</dbReference>
<proteinExistence type="predicted"/>
<dbReference type="Pfam" id="PF08279">
    <property type="entry name" value="HTH_11"/>
    <property type="match status" value="1"/>
</dbReference>
<dbReference type="InterPro" id="IPR001034">
    <property type="entry name" value="DeoR_HTH"/>
</dbReference>
<dbReference type="Pfam" id="PF13280">
    <property type="entry name" value="WYL"/>
    <property type="match status" value="1"/>
</dbReference>
<protein>
    <recommendedName>
        <fullName evidence="3">HTH deoR-type domain-containing protein</fullName>
    </recommendedName>
</protein>
<dbReference type="PIRSF" id="PIRSF016838">
    <property type="entry name" value="PafC"/>
    <property type="match status" value="1"/>
</dbReference>
<evidence type="ECO:0000313" key="4">
    <source>
        <dbReference type="EMBL" id="ACY95592.1"/>
    </source>
</evidence>
<dbReference type="PROSITE" id="PS51000">
    <property type="entry name" value="HTH_DEOR_2"/>
    <property type="match status" value="1"/>
</dbReference>
<evidence type="ECO:0000256" key="2">
    <source>
        <dbReference type="ARBA" id="ARBA00023163"/>
    </source>
</evidence>
<dbReference type="Gene3D" id="1.10.10.10">
    <property type="entry name" value="Winged helix-like DNA-binding domain superfamily/Winged helix DNA-binding domain"/>
    <property type="match status" value="1"/>
</dbReference>
<keyword evidence="4" id="KW-0614">Plasmid</keyword>